<dbReference type="RefSeq" id="XP_067714585.1">
    <property type="nucleotide sequence ID" value="XM_067858484.1"/>
</dbReference>
<gene>
    <name evidence="2" type="ORF">BcabD6B2_19510</name>
</gene>
<evidence type="ECO:0000313" key="3">
    <source>
        <dbReference type="Proteomes" id="UP001497744"/>
    </source>
</evidence>
<dbReference type="GeneID" id="94193997"/>
<name>A0AAV4LTW2_BABCB</name>
<sequence length="602" mass="66427">MGYNDGKLNNFINGTQIAERLGDDHSGIEDFNKLPTSVSSGYDAFLKQLEQYASSEALNHPLASCYKVGHEYFKKQNDDEITAAINAIKEELLLKGVQGSGSGLGLDIDKVTEVLGNGQSGLIGKLAEGLQQFIGYDGSQGTMKHNSKGIGASNDPLERLQDGVLGFLAEVFGTLNSAKMFHGIYATGIAIAYKEALNKKNARTFQSVVQNELTNLQSHSISNVVDKLKQVKQLNETSVDQLANGFNTYVFGVLEEVKKTASTASNQVEELKSSLDTLLTDLQSQKANKPFNFGKDPVDTQQPLKTQLDAVVQANNELSDKLISHTGNKTAQALCTAVYSGTDEFLWHLEKAYVSYYQGTKVDTSKWDSDNIGEAKTCAQIFLGCIPLIYHCLTQLYWLCHDSGPWDGQRFHDPRGSALSNIMVALGYGDYYLNSQQGKIVVKSAMQRFNEFKAIQLEGPNAHLKTPYHAFLNKLTSNLNSAINPSSSDLSGHTIPALYHIARLYFRHQHGYDDYLRVVVAERLEFHLLAEVLVVLGGDPDLNYGDAVLAFVTRDDVRAVELDFLLRVDAHVVRDPSVLGEFPVVDLVAFHFLDALHSKLFR</sequence>
<comment type="caution">
    <text evidence="2">The sequence shown here is derived from an EMBL/GenBank/DDBJ whole genome shotgun (WGS) entry which is preliminary data.</text>
</comment>
<reference evidence="2 3" key="1">
    <citation type="submission" date="2021-06" db="EMBL/GenBank/DDBJ databases">
        <title>Genome sequence of Babesia caballi.</title>
        <authorList>
            <person name="Yamagishi J."/>
            <person name="Kidaka T."/>
            <person name="Ochi A."/>
        </authorList>
    </citation>
    <scope>NUCLEOTIDE SEQUENCE [LARGE SCALE GENOMIC DNA]</scope>
    <source>
        <strain evidence="2">USDA-D6B2</strain>
    </source>
</reference>
<feature type="coiled-coil region" evidence="1">
    <location>
        <begin position="254"/>
        <end position="288"/>
    </location>
</feature>
<keyword evidence="1" id="KW-0175">Coiled coil</keyword>
<proteinExistence type="predicted"/>
<accession>A0AAV4LTW2</accession>
<dbReference type="Proteomes" id="UP001497744">
    <property type="component" value="Unassembled WGS sequence"/>
</dbReference>
<organism evidence="2 3">
    <name type="scientific">Babesia caballi</name>
    <dbReference type="NCBI Taxonomy" id="5871"/>
    <lineage>
        <taxon>Eukaryota</taxon>
        <taxon>Sar</taxon>
        <taxon>Alveolata</taxon>
        <taxon>Apicomplexa</taxon>
        <taxon>Aconoidasida</taxon>
        <taxon>Piroplasmida</taxon>
        <taxon>Babesiidae</taxon>
        <taxon>Babesia</taxon>
    </lineage>
</organism>
<keyword evidence="3" id="KW-1185">Reference proteome</keyword>
<dbReference type="AlphaFoldDB" id="A0AAV4LTW2"/>
<evidence type="ECO:0000313" key="2">
    <source>
        <dbReference type="EMBL" id="GIX62516.1"/>
    </source>
</evidence>
<evidence type="ECO:0000256" key="1">
    <source>
        <dbReference type="SAM" id="Coils"/>
    </source>
</evidence>
<dbReference type="EMBL" id="BPLF01000002">
    <property type="protein sequence ID" value="GIX62516.1"/>
    <property type="molecule type" value="Genomic_DNA"/>
</dbReference>
<protein>
    <submittedName>
        <fullName evidence="2">Variant erythrocyte surface antigen-1 family protein</fullName>
    </submittedName>
</protein>